<dbReference type="PANTHER" id="PTHR21599">
    <property type="entry name" value="GLYCERATE KINASE"/>
    <property type="match status" value="1"/>
</dbReference>
<keyword evidence="3 4" id="KW-0418">Kinase</keyword>
<dbReference type="Proteomes" id="UP000279029">
    <property type="component" value="Chromosome"/>
</dbReference>
<dbReference type="SUPFAM" id="SSF110738">
    <property type="entry name" value="Glycerate kinase I"/>
    <property type="match status" value="1"/>
</dbReference>
<evidence type="ECO:0000256" key="3">
    <source>
        <dbReference type="ARBA" id="ARBA00022777"/>
    </source>
</evidence>
<dbReference type="AlphaFoldDB" id="A0A3P7PWD1"/>
<dbReference type="EMBL" id="LR130778">
    <property type="protein sequence ID" value="VDN47551.1"/>
    <property type="molecule type" value="Genomic_DNA"/>
</dbReference>
<dbReference type="KEGG" id="cbar:PATL70BA_1664"/>
<gene>
    <name evidence="5" type="primary">glxK</name>
    <name evidence="5" type="ORF">PATL70BA_1664</name>
</gene>
<evidence type="ECO:0000256" key="1">
    <source>
        <dbReference type="ARBA" id="ARBA00006284"/>
    </source>
</evidence>
<protein>
    <submittedName>
        <fullName evidence="5">Glycerate kinase</fullName>
        <ecNumber evidence="5">2.7.1.31</ecNumber>
    </submittedName>
</protein>
<dbReference type="EC" id="2.7.1.31" evidence="5"/>
<dbReference type="InterPro" id="IPR036129">
    <property type="entry name" value="Glycerate_kinase_sf"/>
</dbReference>
<dbReference type="Pfam" id="PF02595">
    <property type="entry name" value="Gly_kinase"/>
    <property type="match status" value="1"/>
</dbReference>
<proteinExistence type="inferred from homology"/>
<dbReference type="NCBIfam" id="TIGR00045">
    <property type="entry name" value="glycerate kinase"/>
    <property type="match status" value="1"/>
</dbReference>
<name>A0A3P7PWD1_9FIRM</name>
<keyword evidence="6" id="KW-1185">Reference proteome</keyword>
<evidence type="ECO:0000313" key="5">
    <source>
        <dbReference type="EMBL" id="VDN47551.1"/>
    </source>
</evidence>
<comment type="similarity">
    <text evidence="1 4">Belongs to the glycerate kinase type-1 family.</text>
</comment>
<dbReference type="RefSeq" id="WP_125136841.1">
    <property type="nucleotide sequence ID" value="NZ_LR130778.1"/>
</dbReference>
<evidence type="ECO:0000256" key="4">
    <source>
        <dbReference type="PIRNR" id="PIRNR006078"/>
    </source>
</evidence>
<dbReference type="OrthoDB" id="9774290at2"/>
<dbReference type="InterPro" id="IPR018193">
    <property type="entry name" value="Glyc_kinase_flavodox-like_fold"/>
</dbReference>
<dbReference type="GO" id="GO:0008887">
    <property type="term" value="F:glycerate kinase activity"/>
    <property type="evidence" value="ECO:0007669"/>
    <property type="project" value="UniProtKB-UniRule"/>
</dbReference>
<dbReference type="InterPro" id="IPR018197">
    <property type="entry name" value="Glycerate_kinase_RE-like"/>
</dbReference>
<sequence length="380" mass="40139">MNILVVSDSFKGSLTSSEICDIANSAILAVIPQANVKKIVLADGGEGSVEALVLNTEGSFHECIVTGPFFKKVKAVYGILGDYKTAIIEMSSASGIMHANKEELNPMVATSYGTGELILDAMKKGCKKIVIGIGGSATNDGGLGMLQALGFEFFDEKGDAVGQGGQALINVRSISSTKVLPEIFDLEIHVACDVNNPLIGEQGATRIYGPQKGGTNEMLELLEKGMINYGNVIENTFSKSILNYPGAGAAGGMGAGLLGILNGTLDSGFKLISDLIGLEEIINSSKFDYIFTGEGQINHQTLNGKLPFGVAQLGQKFGIPVIAVAGSIDKGFEEMYEKGLTSVFSIINQPMVLDEAIINAKDLLYQTYFNIATLINKSSK</sequence>
<dbReference type="InterPro" id="IPR004381">
    <property type="entry name" value="Glycerate_kinase"/>
</dbReference>
<keyword evidence="2 4" id="KW-0808">Transferase</keyword>
<accession>A0A3P7PWD1</accession>
<dbReference type="GO" id="GO:0031388">
    <property type="term" value="P:organic acid phosphorylation"/>
    <property type="evidence" value="ECO:0007669"/>
    <property type="project" value="UniProtKB-UniRule"/>
</dbReference>
<reference evidence="5 6" key="1">
    <citation type="submission" date="2018-09" db="EMBL/GenBank/DDBJ databases">
        <authorList>
            <person name="Postec A."/>
        </authorList>
    </citation>
    <scope>NUCLEOTIDE SEQUENCE [LARGE SCALE GENOMIC DNA]</scope>
    <source>
        <strain evidence="5">70B-A</strain>
    </source>
</reference>
<evidence type="ECO:0000313" key="6">
    <source>
        <dbReference type="Proteomes" id="UP000279029"/>
    </source>
</evidence>
<evidence type="ECO:0000256" key="2">
    <source>
        <dbReference type="ARBA" id="ARBA00022679"/>
    </source>
</evidence>
<dbReference type="PIRSF" id="PIRSF006078">
    <property type="entry name" value="GlxK"/>
    <property type="match status" value="1"/>
</dbReference>
<organism evidence="5 6">
    <name type="scientific">Petrocella atlantisensis</name>
    <dbReference type="NCBI Taxonomy" id="2173034"/>
    <lineage>
        <taxon>Bacteria</taxon>
        <taxon>Bacillati</taxon>
        <taxon>Bacillota</taxon>
        <taxon>Clostridia</taxon>
        <taxon>Lachnospirales</taxon>
        <taxon>Vallitaleaceae</taxon>
        <taxon>Petrocella</taxon>
    </lineage>
</organism>
<dbReference type="Gene3D" id="3.40.50.10350">
    <property type="entry name" value="Glycerate kinase, domain 1"/>
    <property type="match status" value="1"/>
</dbReference>
<dbReference type="Gene3D" id="3.90.1510.10">
    <property type="entry name" value="Glycerate kinase, domain 2"/>
    <property type="match status" value="1"/>
</dbReference>
<dbReference type="PANTHER" id="PTHR21599:SF0">
    <property type="entry name" value="GLYCERATE KINASE"/>
    <property type="match status" value="1"/>
</dbReference>